<dbReference type="InterPro" id="IPR007138">
    <property type="entry name" value="ABM_dom"/>
</dbReference>
<dbReference type="EMBL" id="UINC01229140">
    <property type="protein sequence ID" value="SVE60736.1"/>
    <property type="molecule type" value="Genomic_DNA"/>
</dbReference>
<evidence type="ECO:0000259" key="1">
    <source>
        <dbReference type="PROSITE" id="PS51725"/>
    </source>
</evidence>
<dbReference type="InterPro" id="IPR050404">
    <property type="entry name" value="Heme-degrading_MO"/>
</dbReference>
<dbReference type="PANTHER" id="PTHR34474:SF2">
    <property type="entry name" value="SIGNAL TRANSDUCTION PROTEIN TRAP"/>
    <property type="match status" value="1"/>
</dbReference>
<dbReference type="InterPro" id="IPR011008">
    <property type="entry name" value="Dimeric_a/b-barrel"/>
</dbReference>
<dbReference type="SUPFAM" id="SSF54909">
    <property type="entry name" value="Dimeric alpha+beta barrel"/>
    <property type="match status" value="1"/>
</dbReference>
<dbReference type="PANTHER" id="PTHR34474">
    <property type="entry name" value="SIGNAL TRANSDUCTION PROTEIN TRAP"/>
    <property type="match status" value="1"/>
</dbReference>
<name>A0A383EUZ6_9ZZZZ</name>
<dbReference type="Gene3D" id="3.30.70.100">
    <property type="match status" value="1"/>
</dbReference>
<proteinExistence type="predicted"/>
<protein>
    <recommendedName>
        <fullName evidence="1">ABM domain-containing protein</fullName>
    </recommendedName>
</protein>
<dbReference type="AlphaFoldDB" id="A0A383EUZ6"/>
<reference evidence="2" key="1">
    <citation type="submission" date="2018-05" db="EMBL/GenBank/DDBJ databases">
        <authorList>
            <person name="Lanie J.A."/>
            <person name="Ng W.-L."/>
            <person name="Kazmierczak K.M."/>
            <person name="Andrzejewski T.M."/>
            <person name="Davidsen T.M."/>
            <person name="Wayne K.J."/>
            <person name="Tettelin H."/>
            <person name="Glass J.I."/>
            <person name="Rusch D."/>
            <person name="Podicherti R."/>
            <person name="Tsui H.-C.T."/>
            <person name="Winkler M.E."/>
        </authorList>
    </citation>
    <scope>NUCLEOTIDE SEQUENCE</scope>
</reference>
<gene>
    <name evidence="2" type="ORF">METZ01_LOCUS513590</name>
</gene>
<evidence type="ECO:0000313" key="2">
    <source>
        <dbReference type="EMBL" id="SVE60736.1"/>
    </source>
</evidence>
<dbReference type="PROSITE" id="PS51725">
    <property type="entry name" value="ABM"/>
    <property type="match status" value="1"/>
</dbReference>
<accession>A0A383EUZ6</accession>
<sequence>MKFIAMNRFKIVPERGEDFENIWKNRKTHLENVSGFIEFHLVKGKTEDSYTLYASHSTWNSKKDFESWTKSEAFRLAHKNAGSHKEIYLGHPEFEGFEVII</sequence>
<organism evidence="2">
    <name type="scientific">marine metagenome</name>
    <dbReference type="NCBI Taxonomy" id="408172"/>
    <lineage>
        <taxon>unclassified sequences</taxon>
        <taxon>metagenomes</taxon>
        <taxon>ecological metagenomes</taxon>
    </lineage>
</organism>
<dbReference type="Pfam" id="PF03992">
    <property type="entry name" value="ABM"/>
    <property type="match status" value="1"/>
</dbReference>
<feature type="domain" description="ABM" evidence="1">
    <location>
        <begin position="3"/>
        <end position="97"/>
    </location>
</feature>